<dbReference type="InterPro" id="IPR009057">
    <property type="entry name" value="Homeodomain-like_sf"/>
</dbReference>
<proteinExistence type="predicted"/>
<keyword evidence="2 4" id="KW-0238">DNA-binding</keyword>
<dbReference type="RefSeq" id="WP_120789995.1">
    <property type="nucleotide sequence ID" value="NZ_CP032624.1"/>
</dbReference>
<dbReference type="Proteomes" id="UP000275069">
    <property type="component" value="Chromosome"/>
</dbReference>
<gene>
    <name evidence="6" type="ORF">D7I44_13615</name>
</gene>
<keyword evidence="7" id="KW-1185">Reference proteome</keyword>
<dbReference type="PANTHER" id="PTHR30055">
    <property type="entry name" value="HTH-TYPE TRANSCRIPTIONAL REGULATOR RUTR"/>
    <property type="match status" value="1"/>
</dbReference>
<name>A0A387BK04_9MICO</name>
<dbReference type="EMBL" id="CP032624">
    <property type="protein sequence ID" value="AYG04465.1"/>
    <property type="molecule type" value="Genomic_DNA"/>
</dbReference>
<evidence type="ECO:0000256" key="4">
    <source>
        <dbReference type="PROSITE-ProRule" id="PRU00335"/>
    </source>
</evidence>
<evidence type="ECO:0000256" key="3">
    <source>
        <dbReference type="ARBA" id="ARBA00023163"/>
    </source>
</evidence>
<dbReference type="Pfam" id="PF00440">
    <property type="entry name" value="TetR_N"/>
    <property type="match status" value="1"/>
</dbReference>
<dbReference type="KEGG" id="gry:D7I44_13615"/>
<keyword evidence="1" id="KW-0805">Transcription regulation</keyword>
<dbReference type="InterPro" id="IPR001647">
    <property type="entry name" value="HTH_TetR"/>
</dbReference>
<sequence>MKTTRTYVMRERAERAERTRERVLTATVALGYSRPLAQLTLQAVADRAGVSVQTVLRQFGTRDELIAAAIEHEQGQVRDDRVADPDDLAASLRSLLVEYERLGDGMIRILGQEEWEPAAAAITGPGRALHRSWVMRAFAPAIAAAADAAAATDLLVAATDLYVWKLFRRDRGLGRDATAARIRALVDAVLASLPSGPGAPEASGPSPS</sequence>
<evidence type="ECO:0000313" key="6">
    <source>
        <dbReference type="EMBL" id="AYG04465.1"/>
    </source>
</evidence>
<dbReference type="OrthoDB" id="5177743at2"/>
<dbReference type="SUPFAM" id="SSF46689">
    <property type="entry name" value="Homeodomain-like"/>
    <property type="match status" value="1"/>
</dbReference>
<dbReference type="PANTHER" id="PTHR30055:SF234">
    <property type="entry name" value="HTH-TYPE TRANSCRIPTIONAL REGULATOR BETI"/>
    <property type="match status" value="1"/>
</dbReference>
<feature type="DNA-binding region" description="H-T-H motif" evidence="4">
    <location>
        <begin position="40"/>
        <end position="59"/>
    </location>
</feature>
<dbReference type="AlphaFoldDB" id="A0A387BK04"/>
<evidence type="ECO:0000256" key="1">
    <source>
        <dbReference type="ARBA" id="ARBA00023015"/>
    </source>
</evidence>
<evidence type="ECO:0000256" key="2">
    <source>
        <dbReference type="ARBA" id="ARBA00023125"/>
    </source>
</evidence>
<dbReference type="GO" id="GO:0003700">
    <property type="term" value="F:DNA-binding transcription factor activity"/>
    <property type="evidence" value="ECO:0007669"/>
    <property type="project" value="TreeGrafter"/>
</dbReference>
<keyword evidence="3" id="KW-0804">Transcription</keyword>
<reference evidence="6 7" key="1">
    <citation type="submission" date="2018-09" db="EMBL/GenBank/DDBJ databases">
        <title>Genome sequencing of strain 2DFW10M-5.</title>
        <authorList>
            <person name="Heo J."/>
            <person name="Kim S.-J."/>
            <person name="Kwon S.-W."/>
        </authorList>
    </citation>
    <scope>NUCLEOTIDE SEQUENCE [LARGE SCALE GENOMIC DNA]</scope>
    <source>
        <strain evidence="6 7">2DFW10M-5</strain>
    </source>
</reference>
<accession>A0A387BK04</accession>
<feature type="domain" description="HTH tetR-type" evidence="5">
    <location>
        <begin position="17"/>
        <end position="77"/>
    </location>
</feature>
<protein>
    <submittedName>
        <fullName evidence="6">TetR/AcrR family transcriptional regulator</fullName>
    </submittedName>
</protein>
<dbReference type="GO" id="GO:0000976">
    <property type="term" value="F:transcription cis-regulatory region binding"/>
    <property type="evidence" value="ECO:0007669"/>
    <property type="project" value="TreeGrafter"/>
</dbReference>
<organism evidence="6 7">
    <name type="scientific">Gryllotalpicola protaetiae</name>
    <dbReference type="NCBI Taxonomy" id="2419771"/>
    <lineage>
        <taxon>Bacteria</taxon>
        <taxon>Bacillati</taxon>
        <taxon>Actinomycetota</taxon>
        <taxon>Actinomycetes</taxon>
        <taxon>Micrococcales</taxon>
        <taxon>Microbacteriaceae</taxon>
        <taxon>Gryllotalpicola</taxon>
    </lineage>
</organism>
<evidence type="ECO:0000259" key="5">
    <source>
        <dbReference type="PROSITE" id="PS50977"/>
    </source>
</evidence>
<evidence type="ECO:0000313" key="7">
    <source>
        <dbReference type="Proteomes" id="UP000275069"/>
    </source>
</evidence>
<dbReference type="Gene3D" id="1.10.357.10">
    <property type="entry name" value="Tetracycline Repressor, domain 2"/>
    <property type="match status" value="1"/>
</dbReference>
<dbReference type="InterPro" id="IPR050109">
    <property type="entry name" value="HTH-type_TetR-like_transc_reg"/>
</dbReference>
<dbReference type="PROSITE" id="PS50977">
    <property type="entry name" value="HTH_TETR_2"/>
    <property type="match status" value="1"/>
</dbReference>